<gene>
    <name evidence="8" type="ORF">MNBD_ALPHA06-2177</name>
</gene>
<dbReference type="EMBL" id="UOEE01000114">
    <property type="protein sequence ID" value="VAV90581.1"/>
    <property type="molecule type" value="Genomic_DNA"/>
</dbReference>
<dbReference type="Pfam" id="PF03544">
    <property type="entry name" value="TonB_C"/>
    <property type="match status" value="1"/>
</dbReference>
<evidence type="ECO:0000256" key="5">
    <source>
        <dbReference type="SAM" id="MobiDB-lite"/>
    </source>
</evidence>
<evidence type="ECO:0000313" key="8">
    <source>
        <dbReference type="EMBL" id="VAV90581.1"/>
    </source>
</evidence>
<dbReference type="Gene3D" id="3.30.1150.10">
    <property type="match status" value="1"/>
</dbReference>
<keyword evidence="2 6" id="KW-0812">Transmembrane</keyword>
<dbReference type="GO" id="GO:0055085">
    <property type="term" value="P:transmembrane transport"/>
    <property type="evidence" value="ECO:0007669"/>
    <property type="project" value="InterPro"/>
</dbReference>
<proteinExistence type="predicted"/>
<organism evidence="8">
    <name type="scientific">hydrothermal vent metagenome</name>
    <dbReference type="NCBI Taxonomy" id="652676"/>
    <lineage>
        <taxon>unclassified sequences</taxon>
        <taxon>metagenomes</taxon>
        <taxon>ecological metagenomes</taxon>
    </lineage>
</organism>
<evidence type="ECO:0000256" key="1">
    <source>
        <dbReference type="ARBA" id="ARBA00004167"/>
    </source>
</evidence>
<evidence type="ECO:0000256" key="6">
    <source>
        <dbReference type="SAM" id="Phobius"/>
    </source>
</evidence>
<protein>
    <submittedName>
        <fullName evidence="8">Putative TonB-dependent receptor</fullName>
    </submittedName>
</protein>
<name>A0A3B0RF63_9ZZZZ</name>
<sequence length="199" mass="22092">MRFFLGLPLAGIITIGLFLLMKLLISKELVLPEKEDAFRFSINPKVEELSIRQRDVKAERTKDVKPPPPPPQIEKQKAIRPQEGIANISGAIPDFEAPELNRGAVNFNVSDRDAQPLVRIPPMYPPRAAERGTEGSCQAFFDVSPLGKPYNVRAECSSSVFSRSAIRSVEKWKYNPKIVDGTAVARSGVVTTITYRLAD</sequence>
<dbReference type="PROSITE" id="PS52015">
    <property type="entry name" value="TONB_CTD"/>
    <property type="match status" value="1"/>
</dbReference>
<feature type="domain" description="TonB C-terminal" evidence="7">
    <location>
        <begin position="109"/>
        <end position="199"/>
    </location>
</feature>
<reference evidence="8" key="1">
    <citation type="submission" date="2018-06" db="EMBL/GenBank/DDBJ databases">
        <authorList>
            <person name="Zhirakovskaya E."/>
        </authorList>
    </citation>
    <scope>NUCLEOTIDE SEQUENCE</scope>
</reference>
<comment type="subcellular location">
    <subcellularLocation>
        <location evidence="1">Membrane</location>
        <topology evidence="1">Single-pass membrane protein</topology>
    </subcellularLocation>
</comment>
<dbReference type="AlphaFoldDB" id="A0A3B0RF63"/>
<dbReference type="GO" id="GO:0016020">
    <property type="term" value="C:membrane"/>
    <property type="evidence" value="ECO:0007669"/>
    <property type="project" value="UniProtKB-SubCell"/>
</dbReference>
<dbReference type="InterPro" id="IPR037682">
    <property type="entry name" value="TonB_C"/>
</dbReference>
<keyword evidence="3 6" id="KW-1133">Transmembrane helix</keyword>
<dbReference type="InterPro" id="IPR006260">
    <property type="entry name" value="TonB/TolA_C"/>
</dbReference>
<keyword evidence="8" id="KW-0675">Receptor</keyword>
<feature type="compositionally biased region" description="Basic and acidic residues" evidence="5">
    <location>
        <begin position="53"/>
        <end position="65"/>
    </location>
</feature>
<dbReference type="NCBIfam" id="TIGR01352">
    <property type="entry name" value="tonB_Cterm"/>
    <property type="match status" value="1"/>
</dbReference>
<accession>A0A3B0RF63</accession>
<dbReference type="SUPFAM" id="SSF74653">
    <property type="entry name" value="TolA/TonB C-terminal domain"/>
    <property type="match status" value="1"/>
</dbReference>
<evidence type="ECO:0000256" key="3">
    <source>
        <dbReference type="ARBA" id="ARBA00022989"/>
    </source>
</evidence>
<feature type="region of interest" description="Disordered" evidence="5">
    <location>
        <begin position="53"/>
        <end position="75"/>
    </location>
</feature>
<feature type="transmembrane region" description="Helical" evidence="6">
    <location>
        <begin position="6"/>
        <end position="25"/>
    </location>
</feature>
<keyword evidence="4 6" id="KW-0472">Membrane</keyword>
<evidence type="ECO:0000259" key="7">
    <source>
        <dbReference type="PROSITE" id="PS52015"/>
    </source>
</evidence>
<evidence type="ECO:0000256" key="2">
    <source>
        <dbReference type="ARBA" id="ARBA00022692"/>
    </source>
</evidence>
<evidence type="ECO:0000256" key="4">
    <source>
        <dbReference type="ARBA" id="ARBA00023136"/>
    </source>
</evidence>